<dbReference type="PANTHER" id="PTHR24359">
    <property type="entry name" value="SERINE/THREONINE-PROTEIN KINASE SBK1"/>
    <property type="match status" value="1"/>
</dbReference>
<dbReference type="RefSeq" id="XP_060291348.1">
    <property type="nucleotide sequence ID" value="XM_060435069.1"/>
</dbReference>
<dbReference type="GeneID" id="85318339"/>
<keyword evidence="2" id="KW-0808">Transferase</keyword>
<dbReference type="InterPro" id="IPR011009">
    <property type="entry name" value="Kinase-like_dom_sf"/>
</dbReference>
<keyword evidence="3" id="KW-1185">Reference proteome</keyword>
<dbReference type="SUPFAM" id="SSF56112">
    <property type="entry name" value="Protein kinase-like (PK-like)"/>
    <property type="match status" value="1"/>
</dbReference>
<dbReference type="Gene3D" id="1.10.510.10">
    <property type="entry name" value="Transferase(Phosphotransferase) domain 1"/>
    <property type="match status" value="1"/>
</dbReference>
<dbReference type="PANTHER" id="PTHR24359:SF37">
    <property type="entry name" value="PROTEIN KINASE DOMAIN-CONTAINING PROTEIN"/>
    <property type="match status" value="1"/>
</dbReference>
<comment type="caution">
    <text evidence="2">The sequence shown here is derived from an EMBL/GenBank/DDBJ whole genome shotgun (WGS) entry which is preliminary data.</text>
</comment>
<organism evidence="2 3">
    <name type="scientific">Lasiosphaeria miniovina</name>
    <dbReference type="NCBI Taxonomy" id="1954250"/>
    <lineage>
        <taxon>Eukaryota</taxon>
        <taxon>Fungi</taxon>
        <taxon>Dikarya</taxon>
        <taxon>Ascomycota</taxon>
        <taxon>Pezizomycotina</taxon>
        <taxon>Sordariomycetes</taxon>
        <taxon>Sordariomycetidae</taxon>
        <taxon>Sordariales</taxon>
        <taxon>Lasiosphaeriaceae</taxon>
        <taxon>Lasiosphaeria</taxon>
    </lineage>
</organism>
<evidence type="ECO:0000313" key="2">
    <source>
        <dbReference type="EMBL" id="KAK0706254.1"/>
    </source>
</evidence>
<dbReference type="InterPro" id="IPR000719">
    <property type="entry name" value="Prot_kinase_dom"/>
</dbReference>
<dbReference type="Pfam" id="PF00069">
    <property type="entry name" value="Pkinase"/>
    <property type="match status" value="1"/>
</dbReference>
<dbReference type="Proteomes" id="UP001172101">
    <property type="component" value="Unassembled WGS sequence"/>
</dbReference>
<evidence type="ECO:0000259" key="1">
    <source>
        <dbReference type="PROSITE" id="PS50011"/>
    </source>
</evidence>
<sequence>MLKRFSGTVSDSGSHVISLLATYEQSASFYLIFPWAQADLSKYWMVNNPSPNFDEYVYWVADQCLGLANGLRLIHSYGITEGPEESLSSNADTRKLSDAVSTPFRVNRGSVQQLIINESARNPYRGRHGDIKPENILWFIDPSDPNDQGTLKISDFGVSELETRLLATTTNTVPFTPAYQPPEMDVKGTAIGQAADIWSLGCVYLEFVSWLLGGFSYVQEFAKRKSARGGLDASAFFEINEITSTEGSKGYALVKLAVIEWIDHLHSDPACTGFVHSFLDVIRFRLLVVDSTRRATSSAVCDRL</sequence>
<dbReference type="GO" id="GO:0005524">
    <property type="term" value="F:ATP binding"/>
    <property type="evidence" value="ECO:0007669"/>
    <property type="project" value="InterPro"/>
</dbReference>
<proteinExistence type="predicted"/>
<reference evidence="2" key="1">
    <citation type="submission" date="2023-06" db="EMBL/GenBank/DDBJ databases">
        <title>Genome-scale phylogeny and comparative genomics of the fungal order Sordariales.</title>
        <authorList>
            <consortium name="Lawrence Berkeley National Laboratory"/>
            <person name="Hensen N."/>
            <person name="Bonometti L."/>
            <person name="Westerberg I."/>
            <person name="Brannstrom I.O."/>
            <person name="Guillou S."/>
            <person name="Cros-Aarteil S."/>
            <person name="Calhoun S."/>
            <person name="Haridas S."/>
            <person name="Kuo A."/>
            <person name="Mondo S."/>
            <person name="Pangilinan J."/>
            <person name="Riley R."/>
            <person name="LaButti K."/>
            <person name="Andreopoulos B."/>
            <person name="Lipzen A."/>
            <person name="Chen C."/>
            <person name="Yanf M."/>
            <person name="Daum C."/>
            <person name="Ng V."/>
            <person name="Clum A."/>
            <person name="Steindorff A."/>
            <person name="Ohm R."/>
            <person name="Martin F."/>
            <person name="Silar P."/>
            <person name="Natvig D."/>
            <person name="Lalanne C."/>
            <person name="Gautier V."/>
            <person name="Ament-velasquez S.L."/>
            <person name="Kruys A."/>
            <person name="Hutchinson M.I."/>
            <person name="Powell A.J."/>
            <person name="Barry K."/>
            <person name="Miller A.N."/>
            <person name="Grigoriev I.V."/>
            <person name="Debuchy R."/>
            <person name="Gladieux P."/>
            <person name="Thoren M.H."/>
            <person name="Johannesson H."/>
        </authorList>
    </citation>
    <scope>NUCLEOTIDE SEQUENCE</scope>
    <source>
        <strain evidence="2">SMH2392-1A</strain>
    </source>
</reference>
<dbReference type="SMART" id="SM00220">
    <property type="entry name" value="S_TKc"/>
    <property type="match status" value="1"/>
</dbReference>
<dbReference type="AlphaFoldDB" id="A0AA39ZZH7"/>
<keyword evidence="2" id="KW-0418">Kinase</keyword>
<evidence type="ECO:0000313" key="3">
    <source>
        <dbReference type="Proteomes" id="UP001172101"/>
    </source>
</evidence>
<feature type="domain" description="Protein kinase" evidence="1">
    <location>
        <begin position="1"/>
        <end position="304"/>
    </location>
</feature>
<accession>A0AA39ZZH7</accession>
<dbReference type="GO" id="GO:0004674">
    <property type="term" value="F:protein serine/threonine kinase activity"/>
    <property type="evidence" value="ECO:0007669"/>
    <property type="project" value="TreeGrafter"/>
</dbReference>
<protein>
    <submittedName>
        <fullName evidence="2">Kinase-like domain-containing protein</fullName>
    </submittedName>
</protein>
<name>A0AA39ZZH7_9PEZI</name>
<dbReference type="PROSITE" id="PS50011">
    <property type="entry name" value="PROTEIN_KINASE_DOM"/>
    <property type="match status" value="1"/>
</dbReference>
<gene>
    <name evidence="2" type="ORF">B0T26DRAFT_446137</name>
</gene>
<dbReference type="EMBL" id="JAUIRO010000007">
    <property type="protein sequence ID" value="KAK0706254.1"/>
    <property type="molecule type" value="Genomic_DNA"/>
</dbReference>